<keyword evidence="1" id="KW-0812">Transmembrane</keyword>
<keyword evidence="4" id="KW-1185">Reference proteome</keyword>
<protein>
    <recommendedName>
        <fullName evidence="2">Thioredoxin domain-containing protein</fullName>
    </recommendedName>
</protein>
<dbReference type="EMBL" id="FBSY01000015">
    <property type="protein sequence ID" value="CUW14864.1"/>
    <property type="molecule type" value="Genomic_DNA"/>
</dbReference>
<evidence type="ECO:0000256" key="1">
    <source>
        <dbReference type="SAM" id="Phobius"/>
    </source>
</evidence>
<feature type="transmembrane region" description="Helical" evidence="1">
    <location>
        <begin position="27"/>
        <end position="48"/>
    </location>
</feature>
<name>A0ABM9V5R1_9LACO</name>
<evidence type="ECO:0000259" key="2">
    <source>
        <dbReference type="Pfam" id="PF00085"/>
    </source>
</evidence>
<accession>A0ABM9V5R1</accession>
<feature type="domain" description="Thioredoxin" evidence="2">
    <location>
        <begin position="57"/>
        <end position="131"/>
    </location>
</feature>
<gene>
    <name evidence="3" type="ORF">C122C_0108</name>
</gene>
<organism evidence="3 4">
    <name type="scientific">Leuconostoc gasicomitatum</name>
    <dbReference type="NCBI Taxonomy" id="115778"/>
    <lineage>
        <taxon>Bacteria</taxon>
        <taxon>Bacillati</taxon>
        <taxon>Bacillota</taxon>
        <taxon>Bacilli</taxon>
        <taxon>Lactobacillales</taxon>
        <taxon>Lactobacillaceae</taxon>
        <taxon>Leuconostoc</taxon>
        <taxon>Leuconostoc gelidum group</taxon>
    </lineage>
</organism>
<reference evidence="3 4" key="1">
    <citation type="submission" date="2015-12" db="EMBL/GenBank/DDBJ databases">
        <authorList>
            <person name="Andreevskaya M."/>
        </authorList>
    </citation>
    <scope>NUCLEOTIDE SEQUENCE [LARGE SCALE GENOMIC DNA]</scope>
    <source>
        <strain evidence="3 4">C122c</strain>
    </source>
</reference>
<dbReference type="Proteomes" id="UP000199271">
    <property type="component" value="Unassembled WGS sequence"/>
</dbReference>
<dbReference type="InterPro" id="IPR036249">
    <property type="entry name" value="Thioredoxin-like_sf"/>
</dbReference>
<evidence type="ECO:0000313" key="4">
    <source>
        <dbReference type="Proteomes" id="UP000199271"/>
    </source>
</evidence>
<dbReference type="SUPFAM" id="SSF52833">
    <property type="entry name" value="Thioredoxin-like"/>
    <property type="match status" value="1"/>
</dbReference>
<proteinExistence type="predicted"/>
<sequence>MMKHYIKGGNETKKGTKKQLPKPITIIVNKVLPVIVLLVAGFFFIPYVSMNFQNNDVDHINKNNEAIMFYSSTCSHCRKVYPKIFWHNVLNFKNADKQIQTINVQNPNNKHYISEFAVQETPTFMKPNNPDMKFVSTDVKQINNFAETVASDQ</sequence>
<dbReference type="InterPro" id="IPR013766">
    <property type="entry name" value="Thioredoxin_domain"/>
</dbReference>
<dbReference type="Gene3D" id="3.40.30.10">
    <property type="entry name" value="Glutaredoxin"/>
    <property type="match status" value="1"/>
</dbReference>
<evidence type="ECO:0000313" key="3">
    <source>
        <dbReference type="EMBL" id="CUW14864.1"/>
    </source>
</evidence>
<comment type="caution">
    <text evidence="3">The sequence shown here is derived from an EMBL/GenBank/DDBJ whole genome shotgun (WGS) entry which is preliminary data.</text>
</comment>
<keyword evidence="1" id="KW-1133">Transmembrane helix</keyword>
<dbReference type="Pfam" id="PF00085">
    <property type="entry name" value="Thioredoxin"/>
    <property type="match status" value="1"/>
</dbReference>
<keyword evidence="1" id="KW-0472">Membrane</keyword>